<reference evidence="13" key="2">
    <citation type="submission" date="2012-02" db="EMBL/GenBank/DDBJ databases">
        <authorList>
            <person name="Genoscope - CEA"/>
        </authorList>
    </citation>
    <scope>NUCLEOTIDE SEQUENCE</scope>
</reference>
<dbReference type="InterPro" id="IPR018085">
    <property type="entry name" value="Ura-DNA_Glyclase_AS"/>
</dbReference>
<dbReference type="HAMAP" id="MF_00148">
    <property type="entry name" value="UDG"/>
    <property type="match status" value="1"/>
</dbReference>
<reference evidence="13" key="1">
    <citation type="journal article" date="2012" name="Environ. Microbiol.">
        <title>Genomic content of uncultured Bacteroidetes from contrasting oceanic provinces in the North Atlantic Ocean.</title>
        <authorList>
            <person name="Gomez-Pereira P.R."/>
            <person name="Schuler M."/>
            <person name="Fuchs B.M."/>
            <person name="Bennke C."/>
            <person name="Teeling H."/>
            <person name="Waldmann J."/>
            <person name="Richter M."/>
            <person name="Barbe V."/>
            <person name="Bataille E."/>
            <person name="Glockner F.O."/>
            <person name="Amann R."/>
        </authorList>
    </citation>
    <scope>NUCLEOTIDE SEQUENCE</scope>
</reference>
<dbReference type="SUPFAM" id="SSF52141">
    <property type="entry name" value="Uracil-DNA glycosylase-like"/>
    <property type="match status" value="1"/>
</dbReference>
<sequence length="231" mass="25942">MTNSYTKIRIMHVNIEDSWKQELTTEFDKPYFKSLTTFVKEEYATHTCYPPAGEIFSAFDHCPFDKVKVVIIGQDPYHGAGQANGLCFSVQDSVAHPPSLKNIFKELETDMGLPTPVSGNLDRWAAQGVLLLNATLTVRAGEAGSHQKQGWEQFTDVVIDTLSRKRENIIFLLWGGFAKKKGRKIDASKHFILLSGHPSPLSANRGYWFGNKHFSKVNEILVSKGEAPINW</sequence>
<keyword evidence="8 9" id="KW-0234">DNA repair</keyword>
<dbReference type="NCBIfam" id="NF003591">
    <property type="entry name" value="PRK05254.1-4"/>
    <property type="match status" value="1"/>
</dbReference>
<dbReference type="InterPro" id="IPR005122">
    <property type="entry name" value="Uracil-DNA_glycosylase-like"/>
</dbReference>
<dbReference type="SMART" id="SM00986">
    <property type="entry name" value="UDG"/>
    <property type="match status" value="1"/>
</dbReference>
<evidence type="ECO:0000256" key="7">
    <source>
        <dbReference type="ARBA" id="ARBA00022801"/>
    </source>
</evidence>
<dbReference type="PANTHER" id="PTHR11264:SF0">
    <property type="entry name" value="URACIL-DNA GLYCOSYLASE"/>
    <property type="match status" value="1"/>
</dbReference>
<comment type="catalytic activity">
    <reaction evidence="1 9 11">
        <text>Hydrolyzes single-stranded DNA or mismatched double-stranded DNA and polynucleotides, releasing free uracil.</text>
        <dbReference type="EC" id="3.2.2.27"/>
    </reaction>
</comment>
<dbReference type="CDD" id="cd10027">
    <property type="entry name" value="UDG-F1-like"/>
    <property type="match status" value="1"/>
</dbReference>
<dbReference type="SMART" id="SM00987">
    <property type="entry name" value="UreE_C"/>
    <property type="match status" value="1"/>
</dbReference>
<dbReference type="NCBIfam" id="NF003589">
    <property type="entry name" value="PRK05254.1-2"/>
    <property type="match status" value="1"/>
</dbReference>
<evidence type="ECO:0000256" key="5">
    <source>
        <dbReference type="ARBA" id="ARBA00018429"/>
    </source>
</evidence>
<accession>H6RFP1</accession>
<dbReference type="EC" id="3.2.2.27" evidence="4 9"/>
<keyword evidence="13" id="KW-0326">Glycosidase</keyword>
<comment type="function">
    <text evidence="2 9 11">Excises uracil residues from the DNA which can arise as a result of misincorporation of dUMP residues by DNA polymerase or due to deamination of cytosine.</text>
</comment>
<dbReference type="InterPro" id="IPR002043">
    <property type="entry name" value="UDG_fam1"/>
</dbReference>
<organism evidence="13">
    <name type="scientific">uncultured Dokdonia sp</name>
    <dbReference type="NCBI Taxonomy" id="575653"/>
    <lineage>
        <taxon>Bacteria</taxon>
        <taxon>Pseudomonadati</taxon>
        <taxon>Bacteroidota</taxon>
        <taxon>Flavobacteriia</taxon>
        <taxon>Flavobacteriales</taxon>
        <taxon>Flavobacteriaceae</taxon>
        <taxon>Dokdonia</taxon>
        <taxon>environmental samples</taxon>
    </lineage>
</organism>
<dbReference type="PANTHER" id="PTHR11264">
    <property type="entry name" value="URACIL-DNA GLYCOSYLASE"/>
    <property type="match status" value="1"/>
</dbReference>
<comment type="similarity">
    <text evidence="3 9 11">Belongs to the uracil-DNA glycosylase (UDG) superfamily. UNG family.</text>
</comment>
<evidence type="ECO:0000256" key="6">
    <source>
        <dbReference type="ARBA" id="ARBA00022763"/>
    </source>
</evidence>
<dbReference type="GO" id="GO:0004844">
    <property type="term" value="F:uracil DNA N-glycosylase activity"/>
    <property type="evidence" value="ECO:0007669"/>
    <property type="project" value="UniProtKB-UniRule"/>
</dbReference>
<dbReference type="AlphaFoldDB" id="H6RFP1"/>
<name>H6RFP1_9FLAO</name>
<dbReference type="GO" id="GO:0005737">
    <property type="term" value="C:cytoplasm"/>
    <property type="evidence" value="ECO:0007669"/>
    <property type="project" value="UniProtKB-SubCell"/>
</dbReference>
<dbReference type="NCBIfam" id="NF003592">
    <property type="entry name" value="PRK05254.1-5"/>
    <property type="match status" value="1"/>
</dbReference>
<protein>
    <recommendedName>
        <fullName evidence="5 9">Uracil-DNA glycosylase</fullName>
        <shortName evidence="9">UDG</shortName>
        <ecNumber evidence="4 9">3.2.2.27</ecNumber>
    </recommendedName>
</protein>
<evidence type="ECO:0000256" key="4">
    <source>
        <dbReference type="ARBA" id="ARBA00012030"/>
    </source>
</evidence>
<gene>
    <name evidence="9 13" type="primary">ung</name>
    <name evidence="13" type="ORF">VIS_S18CAA120025</name>
</gene>
<comment type="subcellular location">
    <subcellularLocation>
        <location evidence="9">Cytoplasm</location>
    </subcellularLocation>
</comment>
<proteinExistence type="inferred from homology"/>
<dbReference type="NCBIfam" id="TIGR00628">
    <property type="entry name" value="ung"/>
    <property type="match status" value="1"/>
</dbReference>
<evidence type="ECO:0000313" key="13">
    <source>
        <dbReference type="EMBL" id="CCF99852.1"/>
    </source>
</evidence>
<evidence type="ECO:0000256" key="11">
    <source>
        <dbReference type="RuleBase" id="RU003780"/>
    </source>
</evidence>
<feature type="domain" description="Uracil-DNA glycosylase-like" evidence="12">
    <location>
        <begin position="60"/>
        <end position="221"/>
    </location>
</feature>
<dbReference type="FunFam" id="3.40.470.10:FF:000001">
    <property type="entry name" value="Uracil-DNA glycosylase"/>
    <property type="match status" value="1"/>
</dbReference>
<dbReference type="GO" id="GO:0097510">
    <property type="term" value="P:base-excision repair, AP site formation via deaminated base removal"/>
    <property type="evidence" value="ECO:0007669"/>
    <property type="project" value="TreeGrafter"/>
</dbReference>
<evidence type="ECO:0000256" key="2">
    <source>
        <dbReference type="ARBA" id="ARBA00002631"/>
    </source>
</evidence>
<dbReference type="Gene3D" id="3.40.470.10">
    <property type="entry name" value="Uracil-DNA glycosylase-like domain"/>
    <property type="match status" value="1"/>
</dbReference>
<evidence type="ECO:0000256" key="1">
    <source>
        <dbReference type="ARBA" id="ARBA00001400"/>
    </source>
</evidence>
<evidence type="ECO:0000256" key="3">
    <source>
        <dbReference type="ARBA" id="ARBA00008184"/>
    </source>
</evidence>
<evidence type="ECO:0000256" key="9">
    <source>
        <dbReference type="HAMAP-Rule" id="MF_00148"/>
    </source>
</evidence>
<feature type="active site" description="Proton acceptor" evidence="9 10">
    <location>
        <position position="75"/>
    </location>
</feature>
<dbReference type="InterPro" id="IPR036895">
    <property type="entry name" value="Uracil-DNA_glycosylase-like_sf"/>
</dbReference>
<dbReference type="PROSITE" id="PS00130">
    <property type="entry name" value="U_DNA_GLYCOSYLASE"/>
    <property type="match status" value="1"/>
</dbReference>
<keyword evidence="6 9" id="KW-0227">DNA damage</keyword>
<evidence type="ECO:0000256" key="8">
    <source>
        <dbReference type="ARBA" id="ARBA00023204"/>
    </source>
</evidence>
<dbReference type="EMBL" id="FO117591">
    <property type="protein sequence ID" value="CCF99852.1"/>
    <property type="molecule type" value="Genomic_DNA"/>
</dbReference>
<keyword evidence="9" id="KW-0963">Cytoplasm</keyword>
<evidence type="ECO:0000256" key="10">
    <source>
        <dbReference type="PROSITE-ProRule" id="PRU10072"/>
    </source>
</evidence>
<dbReference type="Pfam" id="PF03167">
    <property type="entry name" value="UDG"/>
    <property type="match status" value="1"/>
</dbReference>
<evidence type="ECO:0000259" key="12">
    <source>
        <dbReference type="SMART" id="SM00986"/>
    </source>
</evidence>
<keyword evidence="7 9" id="KW-0378">Hydrolase</keyword>
<dbReference type="NCBIfam" id="NF003588">
    <property type="entry name" value="PRK05254.1-1"/>
    <property type="match status" value="1"/>
</dbReference>